<dbReference type="EMBL" id="CP025057">
    <property type="protein sequence ID" value="AUB32128.1"/>
    <property type="molecule type" value="Genomic_DNA"/>
</dbReference>
<gene>
    <name evidence="1" type="ORF">SFLOR_v1c10820</name>
</gene>
<reference evidence="1 2" key="1">
    <citation type="submission" date="2017-12" db="EMBL/GenBank/DDBJ databases">
        <title>Complete genome sequence of Spiroplasma floricola 23-6 (ATCC 29989).</title>
        <authorList>
            <person name="Tsai Y.-M."/>
            <person name="Wu P.-S."/>
            <person name="Lo W.-S."/>
            <person name="Kuo C.-H."/>
        </authorList>
    </citation>
    <scope>NUCLEOTIDE SEQUENCE [LARGE SCALE GENOMIC DNA]</scope>
    <source>
        <strain evidence="1 2">23-6</strain>
    </source>
</reference>
<evidence type="ECO:0000313" key="2">
    <source>
        <dbReference type="Proteomes" id="UP000231823"/>
    </source>
</evidence>
<proteinExistence type="predicted"/>
<dbReference type="Proteomes" id="UP000231823">
    <property type="component" value="Chromosome"/>
</dbReference>
<dbReference type="KEGG" id="sfz:SFLOR_v1c10820"/>
<sequence length="40" mass="4961">MKWFYNNRNHLINSLTPKKIVDHYKKMEQWALTENPNTKK</sequence>
<protein>
    <submittedName>
        <fullName evidence="1">Uncharacterized protein</fullName>
    </submittedName>
</protein>
<dbReference type="RefSeq" id="WP_281253764.1">
    <property type="nucleotide sequence ID" value="NZ_CP025057.1"/>
</dbReference>
<accession>A0A2K8SFU4</accession>
<dbReference type="AlphaFoldDB" id="A0A2K8SFU4"/>
<organism evidence="1 2">
    <name type="scientific">Spiroplasma floricola 23-6</name>
    <dbReference type="NCBI Taxonomy" id="1336749"/>
    <lineage>
        <taxon>Bacteria</taxon>
        <taxon>Bacillati</taxon>
        <taxon>Mycoplasmatota</taxon>
        <taxon>Mollicutes</taxon>
        <taxon>Entomoplasmatales</taxon>
        <taxon>Spiroplasmataceae</taxon>
        <taxon>Spiroplasma</taxon>
    </lineage>
</organism>
<keyword evidence="2" id="KW-1185">Reference proteome</keyword>
<evidence type="ECO:0000313" key="1">
    <source>
        <dbReference type="EMBL" id="AUB32128.1"/>
    </source>
</evidence>
<name>A0A2K8SFU4_9MOLU</name>